<evidence type="ECO:0000313" key="2">
    <source>
        <dbReference type="Proteomes" id="UP001241656"/>
    </source>
</evidence>
<reference evidence="1 2" key="1">
    <citation type="submission" date="2023-05" db="EMBL/GenBank/DDBJ databases">
        <title>Genomic insight into Chryseobacterium sp. wdc7 isolated forest soil (Gotjawal).</title>
        <authorList>
            <person name="Park S.-J."/>
        </authorList>
    </citation>
    <scope>NUCLEOTIDE SEQUENCE [LARGE SCALE GENOMIC DNA]</scope>
    <source>
        <strain evidence="2">wdc7</strain>
    </source>
</reference>
<sequence length="372" mass="43746">MKIFFNLIFGIVTEDHLAQILAGFQMLKMQGKLDYRITFDPQYIKQNYGHRAIIEATSGGKVIVYDLTDGYHNVHNYRKLDNILDSVNYYFKRSNNPELNSNLDNSNKMFSLGLNYHVSCKGNPYDKYYNSKRLKGIDLIKDYLFYLRSNKRFQNKYYYRNFESNGKSYENYNILFSCRLYDSRTVEYKNIRVAYPDLSDYGVREVVEKWKADLQQVTEQRIETVKVLKDNFGDRFIGGISRDPYSQEIASKLLIHDDVSMKYNYLKTIKENNICVSTKGLHDSIGWKFAEYVAAGKAIVSDKLSYETPGEFRKDKNYLEFKGTEMMIKTLSDLIENVDMIHKMEKNNREYYESNLRPDVLIENTLTKIGLL</sequence>
<name>A0ABY8RBU5_9FLAO</name>
<accession>A0ABY8RBU5</accession>
<dbReference type="RefSeq" id="WP_282904776.1">
    <property type="nucleotide sequence ID" value="NZ_CP124855.1"/>
</dbReference>
<proteinExistence type="predicted"/>
<protein>
    <recommendedName>
        <fullName evidence="3">Glycosyltransferase family 1 protein</fullName>
    </recommendedName>
</protein>
<gene>
    <name evidence="1" type="ORF">QGN23_13555</name>
</gene>
<dbReference type="Proteomes" id="UP001241656">
    <property type="component" value="Chromosome"/>
</dbReference>
<organism evidence="1 2">
    <name type="scientific">Chryseobacterium gotjawalense</name>
    <dbReference type="NCBI Taxonomy" id="3042315"/>
    <lineage>
        <taxon>Bacteria</taxon>
        <taxon>Pseudomonadati</taxon>
        <taxon>Bacteroidota</taxon>
        <taxon>Flavobacteriia</taxon>
        <taxon>Flavobacteriales</taxon>
        <taxon>Weeksellaceae</taxon>
        <taxon>Chryseobacterium group</taxon>
        <taxon>Chryseobacterium</taxon>
    </lineage>
</organism>
<evidence type="ECO:0008006" key="3">
    <source>
        <dbReference type="Google" id="ProtNLM"/>
    </source>
</evidence>
<dbReference type="EMBL" id="CP124855">
    <property type="protein sequence ID" value="WHF51433.1"/>
    <property type="molecule type" value="Genomic_DNA"/>
</dbReference>
<keyword evidence="2" id="KW-1185">Reference proteome</keyword>
<evidence type="ECO:0000313" key="1">
    <source>
        <dbReference type="EMBL" id="WHF51433.1"/>
    </source>
</evidence>